<dbReference type="AlphaFoldDB" id="A0A5C0SCA2"/>
<dbReference type="EMBL" id="CP042243">
    <property type="protein sequence ID" value="QEK11567.1"/>
    <property type="molecule type" value="Genomic_DNA"/>
</dbReference>
<dbReference type="InterPro" id="IPR003439">
    <property type="entry name" value="ABC_transporter-like_ATP-bd"/>
</dbReference>
<dbReference type="KEGG" id="crs:FQB35_03870"/>
<organism evidence="5 6">
    <name type="scientific">Crassaminicella thermophila</name>
    <dbReference type="NCBI Taxonomy" id="2599308"/>
    <lineage>
        <taxon>Bacteria</taxon>
        <taxon>Bacillati</taxon>
        <taxon>Bacillota</taxon>
        <taxon>Clostridia</taxon>
        <taxon>Eubacteriales</taxon>
        <taxon>Clostridiaceae</taxon>
        <taxon>Crassaminicella</taxon>
    </lineage>
</organism>
<evidence type="ECO:0000313" key="6">
    <source>
        <dbReference type="Proteomes" id="UP000324646"/>
    </source>
</evidence>
<dbReference type="RefSeq" id="WP_148808722.1">
    <property type="nucleotide sequence ID" value="NZ_CP042243.1"/>
</dbReference>
<dbReference type="PROSITE" id="PS50893">
    <property type="entry name" value="ABC_TRANSPORTER_2"/>
    <property type="match status" value="1"/>
</dbReference>
<dbReference type="Proteomes" id="UP000324646">
    <property type="component" value="Chromosome"/>
</dbReference>
<keyword evidence="1" id="KW-0813">Transport</keyword>
<protein>
    <submittedName>
        <fullName evidence="5">ATP-binding cassette domain-containing protein</fullName>
    </submittedName>
</protein>
<evidence type="ECO:0000256" key="1">
    <source>
        <dbReference type="ARBA" id="ARBA00022448"/>
    </source>
</evidence>
<evidence type="ECO:0000313" key="5">
    <source>
        <dbReference type="EMBL" id="QEK11567.1"/>
    </source>
</evidence>
<accession>A0A5C0SCA2</accession>
<dbReference type="InterPro" id="IPR050093">
    <property type="entry name" value="ABC_SmlMolc_Importer"/>
</dbReference>
<dbReference type="InterPro" id="IPR027417">
    <property type="entry name" value="P-loop_NTPase"/>
</dbReference>
<dbReference type="InterPro" id="IPR003593">
    <property type="entry name" value="AAA+_ATPase"/>
</dbReference>
<keyword evidence="6" id="KW-1185">Reference proteome</keyword>
<dbReference type="Gene3D" id="3.40.50.300">
    <property type="entry name" value="P-loop containing nucleotide triphosphate hydrolases"/>
    <property type="match status" value="1"/>
</dbReference>
<proteinExistence type="predicted"/>
<evidence type="ECO:0000256" key="2">
    <source>
        <dbReference type="ARBA" id="ARBA00022741"/>
    </source>
</evidence>
<feature type="domain" description="ABC transporter" evidence="4">
    <location>
        <begin position="3"/>
        <end position="228"/>
    </location>
</feature>
<gene>
    <name evidence="5" type="ORF">FQB35_03870</name>
</gene>
<reference evidence="5 6" key="1">
    <citation type="submission" date="2019-07" db="EMBL/GenBank/DDBJ databases">
        <title>Complete genome of Crassaminicella thermophila SY095.</title>
        <authorList>
            <person name="Li X."/>
        </authorList>
    </citation>
    <scope>NUCLEOTIDE SEQUENCE [LARGE SCALE GENOMIC DNA]</scope>
    <source>
        <strain evidence="5 6">SY095</strain>
    </source>
</reference>
<dbReference type="PANTHER" id="PTHR42781">
    <property type="entry name" value="SPERMIDINE/PUTRESCINE IMPORT ATP-BINDING PROTEIN POTA"/>
    <property type="match status" value="1"/>
</dbReference>
<dbReference type="GO" id="GO:0005524">
    <property type="term" value="F:ATP binding"/>
    <property type="evidence" value="ECO:0007669"/>
    <property type="project" value="UniProtKB-KW"/>
</dbReference>
<dbReference type="PANTHER" id="PTHR42781:SF9">
    <property type="entry name" value="AMINO ACID ABC TRANSPORTER, ATP-BINDING PROTEIN-RELATED"/>
    <property type="match status" value="1"/>
</dbReference>
<dbReference type="GO" id="GO:0016887">
    <property type="term" value="F:ATP hydrolysis activity"/>
    <property type="evidence" value="ECO:0007669"/>
    <property type="project" value="InterPro"/>
</dbReference>
<dbReference type="SUPFAM" id="SSF52540">
    <property type="entry name" value="P-loop containing nucleoside triphosphate hydrolases"/>
    <property type="match status" value="1"/>
</dbReference>
<keyword evidence="3 5" id="KW-0067">ATP-binding</keyword>
<dbReference type="Pfam" id="PF00005">
    <property type="entry name" value="ABC_tran"/>
    <property type="match status" value="1"/>
</dbReference>
<dbReference type="PROSITE" id="PS00211">
    <property type="entry name" value="ABC_TRANSPORTER_1"/>
    <property type="match status" value="1"/>
</dbReference>
<dbReference type="OrthoDB" id="9804199at2"/>
<name>A0A5C0SCA2_CRATE</name>
<sequence>MQISINNLVKEYNGHRVLDVGYLNINKGTILGIIGPNGAGKSTLIKIIGGLEEATSGQVYYNGKKIYSQKDITVVFQKPYLLRTTVFNNVAYPLMIRKEKKKAINNKVNKILKEIGIENLKNQKAWTLSGGEMQKVALARALIFRPSLLILDEPMSNMDPSSIAIMEEMIKKINQIEKTTVIIITHSLQQAKRICKEVVFMHKGKVQEFGSMKEVIFNPKNHITKAFIQGELLIS</sequence>
<dbReference type="InterPro" id="IPR017871">
    <property type="entry name" value="ABC_transporter-like_CS"/>
</dbReference>
<dbReference type="SMART" id="SM00382">
    <property type="entry name" value="AAA"/>
    <property type="match status" value="1"/>
</dbReference>
<evidence type="ECO:0000256" key="3">
    <source>
        <dbReference type="ARBA" id="ARBA00022840"/>
    </source>
</evidence>
<evidence type="ECO:0000259" key="4">
    <source>
        <dbReference type="PROSITE" id="PS50893"/>
    </source>
</evidence>
<keyword evidence="2" id="KW-0547">Nucleotide-binding</keyword>